<proteinExistence type="predicted"/>
<keyword evidence="2" id="KW-0812">Transmembrane</keyword>
<evidence type="ECO:0000256" key="1">
    <source>
        <dbReference type="SAM" id="Coils"/>
    </source>
</evidence>
<dbReference type="Proteomes" id="UP001404104">
    <property type="component" value="Unassembled WGS sequence"/>
</dbReference>
<evidence type="ECO:0000256" key="2">
    <source>
        <dbReference type="SAM" id="Phobius"/>
    </source>
</evidence>
<gene>
    <name evidence="3" type="ORF">ABC969_08920</name>
</gene>
<keyword evidence="2" id="KW-0472">Membrane</keyword>
<name>A0ABU9XRS3_9SPHN</name>
<keyword evidence="2" id="KW-1133">Transmembrane helix</keyword>
<evidence type="ECO:0000313" key="4">
    <source>
        <dbReference type="Proteomes" id="UP001404104"/>
    </source>
</evidence>
<organism evidence="3 4">
    <name type="scientific">Sphingomonas qilianensis</name>
    <dbReference type="NCBI Taxonomy" id="1736690"/>
    <lineage>
        <taxon>Bacteria</taxon>
        <taxon>Pseudomonadati</taxon>
        <taxon>Pseudomonadota</taxon>
        <taxon>Alphaproteobacteria</taxon>
        <taxon>Sphingomonadales</taxon>
        <taxon>Sphingomonadaceae</taxon>
        <taxon>Sphingomonas</taxon>
    </lineage>
</organism>
<keyword evidence="4" id="KW-1185">Reference proteome</keyword>
<evidence type="ECO:0008006" key="5">
    <source>
        <dbReference type="Google" id="ProtNLM"/>
    </source>
</evidence>
<evidence type="ECO:0000313" key="3">
    <source>
        <dbReference type="EMBL" id="MEN2786539.1"/>
    </source>
</evidence>
<feature type="coiled-coil region" evidence="1">
    <location>
        <begin position="106"/>
        <end position="152"/>
    </location>
</feature>
<accession>A0ABU9XRS3</accession>
<feature type="transmembrane region" description="Helical" evidence="2">
    <location>
        <begin position="77"/>
        <end position="97"/>
    </location>
</feature>
<feature type="transmembrane region" description="Helical" evidence="2">
    <location>
        <begin position="50"/>
        <end position="71"/>
    </location>
</feature>
<sequence length="196" mass="21813">MAEDIRNEDPDTREVTSRRIAEIRVEALRQEENCLYTSTAMYGWLATVKFQHGVVVLAPVILTALAAFSYVRDLIPAWVVALAGLLSTLIPSLAKALDFETHVKELKDAAGEYKSLQDRFRQLANILVYGDVTAAEARMSELMDRLDAVRSKSIVVPQKHFEAAQAKIKGGTYDFSVDMNLRDAAEDGLVPMVARR</sequence>
<comment type="caution">
    <text evidence="3">The sequence shown here is derived from an EMBL/GenBank/DDBJ whole genome shotgun (WGS) entry which is preliminary data.</text>
</comment>
<protein>
    <recommendedName>
        <fullName evidence="5">SLATT domain-containing protein</fullName>
    </recommendedName>
</protein>
<keyword evidence="1" id="KW-0175">Coiled coil</keyword>
<dbReference type="RefSeq" id="WP_345864345.1">
    <property type="nucleotide sequence ID" value="NZ_JBDIMF010000003.1"/>
</dbReference>
<dbReference type="EMBL" id="JBDIMF010000003">
    <property type="protein sequence ID" value="MEN2786539.1"/>
    <property type="molecule type" value="Genomic_DNA"/>
</dbReference>
<reference evidence="3 4" key="1">
    <citation type="submission" date="2024-05" db="EMBL/GenBank/DDBJ databases">
        <authorList>
            <person name="Liu Q."/>
            <person name="Xin Y.-H."/>
        </authorList>
    </citation>
    <scope>NUCLEOTIDE SEQUENCE [LARGE SCALE GENOMIC DNA]</scope>
    <source>
        <strain evidence="3 4">CGMCC 1.15349</strain>
    </source>
</reference>